<sequence length="78" mass="9314">MAWGFDKLFAEMKVKDAPALRAEMRDYLGSKGQYYRYKLGQLKLLPEQQAYIKQLFARYGYKDVEFDHFSEEIDFTKS</sequence>
<reference evidence="1 2" key="1">
    <citation type="submission" date="2018-08" db="EMBL/GenBank/DDBJ databases">
        <title>A genome reference for cultivated species of the human gut microbiota.</title>
        <authorList>
            <person name="Zou Y."/>
            <person name="Xue W."/>
            <person name="Luo G."/>
        </authorList>
    </citation>
    <scope>NUCLEOTIDE SEQUENCE [LARGE SCALE GENOMIC DNA]</scope>
    <source>
        <strain evidence="1 2">AF22-1</strain>
    </source>
</reference>
<evidence type="ECO:0000313" key="2">
    <source>
        <dbReference type="Proteomes" id="UP000286113"/>
    </source>
</evidence>
<comment type="caution">
    <text evidence="1">The sequence shown here is derived from an EMBL/GenBank/DDBJ whole genome shotgun (WGS) entry which is preliminary data.</text>
</comment>
<gene>
    <name evidence="1" type="ORF">DWX90_12715</name>
</gene>
<dbReference type="AlphaFoldDB" id="A0AA92TK15"/>
<dbReference type="InterPro" id="IPR045724">
    <property type="entry name" value="DUF6078"/>
</dbReference>
<dbReference type="EMBL" id="QRVN01000030">
    <property type="protein sequence ID" value="RGS45734.1"/>
    <property type="molecule type" value="Genomic_DNA"/>
</dbReference>
<dbReference type="Pfam" id="PF19555">
    <property type="entry name" value="DUF6078"/>
    <property type="match status" value="1"/>
</dbReference>
<protein>
    <submittedName>
        <fullName evidence="1">Uncharacterized protein</fullName>
    </submittedName>
</protein>
<accession>A0AA92TK15</accession>
<evidence type="ECO:0000313" key="1">
    <source>
        <dbReference type="EMBL" id="RGS45734.1"/>
    </source>
</evidence>
<dbReference type="Proteomes" id="UP000286113">
    <property type="component" value="Unassembled WGS sequence"/>
</dbReference>
<organism evidence="1 2">
    <name type="scientific">Segatella copri</name>
    <dbReference type="NCBI Taxonomy" id="165179"/>
    <lineage>
        <taxon>Bacteria</taxon>
        <taxon>Pseudomonadati</taxon>
        <taxon>Bacteroidota</taxon>
        <taxon>Bacteroidia</taxon>
        <taxon>Bacteroidales</taxon>
        <taxon>Prevotellaceae</taxon>
        <taxon>Segatella</taxon>
    </lineage>
</organism>
<proteinExistence type="predicted"/>
<name>A0AA92TK15_9BACT</name>